<feature type="compositionally biased region" description="Low complexity" evidence="1">
    <location>
        <begin position="73"/>
        <end position="91"/>
    </location>
</feature>
<dbReference type="EMBL" id="BAABBW010000001">
    <property type="protein sequence ID" value="GAA4168803.1"/>
    <property type="molecule type" value="Genomic_DNA"/>
</dbReference>
<accession>A0ABP7ZSH6</accession>
<evidence type="ECO:0000313" key="2">
    <source>
        <dbReference type="EMBL" id="GAA4168803.1"/>
    </source>
</evidence>
<protein>
    <submittedName>
        <fullName evidence="2">Uncharacterized protein</fullName>
    </submittedName>
</protein>
<dbReference type="Proteomes" id="UP001501079">
    <property type="component" value="Unassembled WGS sequence"/>
</dbReference>
<comment type="caution">
    <text evidence="2">The sequence shown here is derived from an EMBL/GenBank/DDBJ whole genome shotgun (WGS) entry which is preliminary data.</text>
</comment>
<sequence length="100" mass="10757">MRECRALSDIACRRVKETAKGPRRSRRGPFMMAYSIFSCVLEKVLESAPFVVVGRARQRAWGSVSLSAMTGQSATASRAAASDSAGMGMSRPRCRAAARG</sequence>
<reference evidence="3" key="1">
    <citation type="journal article" date="2019" name="Int. J. Syst. Evol. Microbiol.">
        <title>The Global Catalogue of Microorganisms (GCM) 10K type strain sequencing project: providing services to taxonomists for standard genome sequencing and annotation.</title>
        <authorList>
            <consortium name="The Broad Institute Genomics Platform"/>
            <consortium name="The Broad Institute Genome Sequencing Center for Infectious Disease"/>
            <person name="Wu L."/>
            <person name="Ma J."/>
        </authorList>
    </citation>
    <scope>NUCLEOTIDE SEQUENCE [LARGE SCALE GENOMIC DNA]</scope>
    <source>
        <strain evidence="3">JCM 17591</strain>
    </source>
</reference>
<keyword evidence="3" id="KW-1185">Reference proteome</keyword>
<evidence type="ECO:0000256" key="1">
    <source>
        <dbReference type="SAM" id="MobiDB-lite"/>
    </source>
</evidence>
<name>A0ABP7ZSH6_9MICO</name>
<feature type="region of interest" description="Disordered" evidence="1">
    <location>
        <begin position="66"/>
        <end position="100"/>
    </location>
</feature>
<evidence type="ECO:0000313" key="3">
    <source>
        <dbReference type="Proteomes" id="UP001501079"/>
    </source>
</evidence>
<organism evidence="2 3">
    <name type="scientific">Gryllotalpicola koreensis</name>
    <dbReference type="NCBI Taxonomy" id="993086"/>
    <lineage>
        <taxon>Bacteria</taxon>
        <taxon>Bacillati</taxon>
        <taxon>Actinomycetota</taxon>
        <taxon>Actinomycetes</taxon>
        <taxon>Micrococcales</taxon>
        <taxon>Microbacteriaceae</taxon>
        <taxon>Gryllotalpicola</taxon>
    </lineage>
</organism>
<proteinExistence type="predicted"/>
<gene>
    <name evidence="2" type="ORF">GCM10022287_04560</name>
</gene>